<dbReference type="InterPro" id="IPR043797">
    <property type="entry name" value="MupG_N"/>
</dbReference>
<evidence type="ECO:0000313" key="3">
    <source>
        <dbReference type="EMBL" id="GGP19589.1"/>
    </source>
</evidence>
<comment type="caution">
    <text evidence="3">The sequence shown here is derived from an EMBL/GenBank/DDBJ whole genome shotgun (WGS) entry which is preliminary data.</text>
</comment>
<dbReference type="Proteomes" id="UP000610960">
    <property type="component" value="Unassembled WGS sequence"/>
</dbReference>
<protein>
    <recommendedName>
        <fullName evidence="5">DUF871 domain-containing protein</fullName>
    </recommendedName>
</protein>
<dbReference type="Gene3D" id="2.40.100.10">
    <property type="entry name" value="Cyclophilin-like"/>
    <property type="match status" value="1"/>
</dbReference>
<dbReference type="PANTHER" id="PTHR38435:SF2">
    <property type="entry name" value="DUF871 DOMAIN-CONTAINING PROTEIN"/>
    <property type="match status" value="1"/>
</dbReference>
<dbReference type="OrthoDB" id="25415at2157"/>
<gene>
    <name evidence="3" type="ORF">GCM10007981_03880</name>
</gene>
<dbReference type="EMBL" id="BMNL01000001">
    <property type="protein sequence ID" value="GGP19589.1"/>
    <property type="molecule type" value="Genomic_DNA"/>
</dbReference>
<name>A0A830GU67_9CREN</name>
<dbReference type="InterPro" id="IPR008589">
    <property type="entry name" value="MupG"/>
</dbReference>
<organism evidence="3 4">
    <name type="scientific">Thermocladium modestius</name>
    <dbReference type="NCBI Taxonomy" id="62609"/>
    <lineage>
        <taxon>Archaea</taxon>
        <taxon>Thermoproteota</taxon>
        <taxon>Thermoprotei</taxon>
        <taxon>Thermoproteales</taxon>
        <taxon>Thermoproteaceae</taxon>
        <taxon>Thermocladium</taxon>
    </lineage>
</organism>
<feature type="domain" description="6-phospho-N-acetylmuramidase C-terminal" evidence="1">
    <location>
        <begin position="233"/>
        <end position="334"/>
    </location>
</feature>
<dbReference type="InterPro" id="IPR017853">
    <property type="entry name" value="GH"/>
</dbReference>
<keyword evidence="4" id="KW-1185">Reference proteome</keyword>
<evidence type="ECO:0000313" key="4">
    <source>
        <dbReference type="Proteomes" id="UP000610960"/>
    </source>
</evidence>
<evidence type="ECO:0008006" key="5">
    <source>
        <dbReference type="Google" id="ProtNLM"/>
    </source>
</evidence>
<dbReference type="InterPro" id="IPR013785">
    <property type="entry name" value="Aldolase_TIM"/>
</dbReference>
<evidence type="ECO:0000259" key="1">
    <source>
        <dbReference type="Pfam" id="PF05913"/>
    </source>
</evidence>
<dbReference type="InterPro" id="IPR029000">
    <property type="entry name" value="Cyclophilin-like_dom_sf"/>
</dbReference>
<reference evidence="3" key="2">
    <citation type="submission" date="2020-09" db="EMBL/GenBank/DDBJ databases">
        <authorList>
            <person name="Sun Q."/>
            <person name="Ohkuma M."/>
        </authorList>
    </citation>
    <scope>NUCLEOTIDE SEQUENCE</scope>
    <source>
        <strain evidence="3">JCM 10088</strain>
    </source>
</reference>
<evidence type="ECO:0000259" key="2">
    <source>
        <dbReference type="Pfam" id="PF19200"/>
    </source>
</evidence>
<dbReference type="SUPFAM" id="SSF50891">
    <property type="entry name" value="Cyclophilin-like"/>
    <property type="match status" value="1"/>
</dbReference>
<dbReference type="InterPro" id="IPR043894">
    <property type="entry name" value="MupG_C"/>
</dbReference>
<dbReference type="Pfam" id="PF05913">
    <property type="entry name" value="MupG_C"/>
    <property type="match status" value="1"/>
</dbReference>
<dbReference type="RefSeq" id="WP_188595774.1">
    <property type="nucleotide sequence ID" value="NZ_BMNL01000001.1"/>
</dbReference>
<dbReference type="Pfam" id="PF19200">
    <property type="entry name" value="MupG_N"/>
    <property type="match status" value="1"/>
</dbReference>
<dbReference type="AlphaFoldDB" id="A0A830GU67"/>
<feature type="domain" description="6-phospho-N-acetylmuramidase N-terminal" evidence="2">
    <location>
        <begin position="14"/>
        <end position="226"/>
    </location>
</feature>
<sequence length="354" mass="39900">MKKQVGLIAQPWRKDKIDEFKHILKEASELGFTELWSGIDKDSVNEVKALAATANELGYYYFVDINPVVLRNLDASPTDLSIFKKIGVQGVRADYGFNLEQLAAMANNDLGLKVELNASVFPIDDLDDLLKMIKNTENLLASHDFYPWQHTGIALDDAIKKSKAFHDRGMPVAIFVSVKNGERTTVEHLRYLDIGVSANIIFNTRVIDRVLIGDPLPPLDDMKKVAEAKKHTKIRVKAYPGLTEEEAKVFNRDFHDVRVKETTVGLTAGGSNNITPRNIVRRVRGSVTVINKNPDYIQVWVFKDDAPPDQRFNVIGEVVEEDMEIVDRIAERTRGTFASLNREDLPPVVFELIN</sequence>
<dbReference type="Gene3D" id="3.20.20.70">
    <property type="entry name" value="Aldolase class I"/>
    <property type="match status" value="1"/>
</dbReference>
<reference evidence="3" key="1">
    <citation type="journal article" date="2014" name="Int. J. Syst. Evol. Microbiol.">
        <title>Complete genome sequence of Corynebacterium casei LMG S-19264T (=DSM 44701T), isolated from a smear-ripened cheese.</title>
        <authorList>
            <consortium name="US DOE Joint Genome Institute (JGI-PGF)"/>
            <person name="Walter F."/>
            <person name="Albersmeier A."/>
            <person name="Kalinowski J."/>
            <person name="Ruckert C."/>
        </authorList>
    </citation>
    <scope>NUCLEOTIDE SEQUENCE</scope>
    <source>
        <strain evidence="3">JCM 10088</strain>
    </source>
</reference>
<dbReference type="PANTHER" id="PTHR38435">
    <property type="match status" value="1"/>
</dbReference>
<proteinExistence type="predicted"/>
<dbReference type="SUPFAM" id="SSF51445">
    <property type="entry name" value="(Trans)glycosidases"/>
    <property type="match status" value="1"/>
</dbReference>
<accession>A0A830GU67</accession>